<proteinExistence type="predicted"/>
<dbReference type="OrthoDB" id="7395552at2759"/>
<dbReference type="AlphaFoldDB" id="A0A9N9WJW6"/>
<keyword evidence="4" id="KW-1185">Reference proteome</keyword>
<feature type="compositionally biased region" description="Basic and acidic residues" evidence="1">
    <location>
        <begin position="154"/>
        <end position="164"/>
    </location>
</feature>
<dbReference type="Proteomes" id="UP001153714">
    <property type="component" value="Chromosome 6"/>
</dbReference>
<feature type="signal peptide" evidence="2">
    <location>
        <begin position="1"/>
        <end position="23"/>
    </location>
</feature>
<evidence type="ECO:0000313" key="4">
    <source>
        <dbReference type="Proteomes" id="UP001153714"/>
    </source>
</evidence>
<evidence type="ECO:0000256" key="2">
    <source>
        <dbReference type="SAM" id="SignalP"/>
    </source>
</evidence>
<feature type="chain" id="PRO_5040112877" evidence="2">
    <location>
        <begin position="24"/>
        <end position="164"/>
    </location>
</feature>
<dbReference type="EMBL" id="OU893337">
    <property type="protein sequence ID" value="CAG9793828.1"/>
    <property type="molecule type" value="Genomic_DNA"/>
</dbReference>
<reference evidence="3" key="2">
    <citation type="submission" date="2022-10" db="EMBL/GenBank/DDBJ databases">
        <authorList>
            <consortium name="ENA_rothamsted_submissions"/>
            <consortium name="culmorum"/>
            <person name="King R."/>
        </authorList>
    </citation>
    <scope>NUCLEOTIDE SEQUENCE</scope>
</reference>
<feature type="compositionally biased region" description="Basic and acidic residues" evidence="1">
    <location>
        <begin position="107"/>
        <end position="123"/>
    </location>
</feature>
<feature type="region of interest" description="Disordered" evidence="1">
    <location>
        <begin position="106"/>
        <end position="125"/>
    </location>
</feature>
<sequence length="164" mass="18018">MIRILSIVFITTAHCQVAPLIYAAPTAVSHQSRVDVKNTPGFISAPLIYSPAIISPKEVTNEAVITPVLAVDTVLTPIALTFFNNLPLSRALKHPISIGMMQEEAEREEHEIESQTHTEKESSINDEIIVENNMENTVPNVSAGVEENSDDVTSEPRETMIVKE</sequence>
<evidence type="ECO:0000313" key="3">
    <source>
        <dbReference type="EMBL" id="CAG9793828.1"/>
    </source>
</evidence>
<name>A0A9N9WJW6_9NEOP</name>
<gene>
    <name evidence="3" type="ORF">DIATSA_LOCUS11241</name>
</gene>
<organism evidence="3 4">
    <name type="scientific">Diatraea saccharalis</name>
    <name type="common">sugarcane borer</name>
    <dbReference type="NCBI Taxonomy" id="40085"/>
    <lineage>
        <taxon>Eukaryota</taxon>
        <taxon>Metazoa</taxon>
        <taxon>Ecdysozoa</taxon>
        <taxon>Arthropoda</taxon>
        <taxon>Hexapoda</taxon>
        <taxon>Insecta</taxon>
        <taxon>Pterygota</taxon>
        <taxon>Neoptera</taxon>
        <taxon>Endopterygota</taxon>
        <taxon>Lepidoptera</taxon>
        <taxon>Glossata</taxon>
        <taxon>Ditrysia</taxon>
        <taxon>Pyraloidea</taxon>
        <taxon>Crambidae</taxon>
        <taxon>Crambinae</taxon>
        <taxon>Diatraea</taxon>
    </lineage>
</organism>
<evidence type="ECO:0000256" key="1">
    <source>
        <dbReference type="SAM" id="MobiDB-lite"/>
    </source>
</evidence>
<feature type="region of interest" description="Disordered" evidence="1">
    <location>
        <begin position="140"/>
        <end position="164"/>
    </location>
</feature>
<keyword evidence="2" id="KW-0732">Signal</keyword>
<accession>A0A9N9WJW6</accession>
<protein>
    <submittedName>
        <fullName evidence="3">Uncharacterized protein</fullName>
    </submittedName>
</protein>
<reference evidence="3" key="1">
    <citation type="submission" date="2021-12" db="EMBL/GenBank/DDBJ databases">
        <authorList>
            <person name="King R."/>
        </authorList>
    </citation>
    <scope>NUCLEOTIDE SEQUENCE</scope>
</reference>